<evidence type="ECO:0000313" key="3">
    <source>
        <dbReference type="Proteomes" id="UP000241899"/>
    </source>
</evidence>
<protein>
    <submittedName>
        <fullName evidence="2">TraB/GumN family protein</fullName>
    </submittedName>
</protein>
<dbReference type="InterPro" id="IPR047111">
    <property type="entry name" value="YbaP-like"/>
</dbReference>
<dbReference type="OrthoDB" id="9806326at2"/>
<evidence type="ECO:0000313" key="2">
    <source>
        <dbReference type="EMBL" id="PTE18979.1"/>
    </source>
</evidence>
<feature type="chain" id="PRO_5015569756" evidence="1">
    <location>
        <begin position="22"/>
        <end position="331"/>
    </location>
</feature>
<reference evidence="2 3" key="1">
    <citation type="submission" date="2018-03" db="EMBL/GenBank/DDBJ databases">
        <title>Rhodobacter veldkampii.</title>
        <authorList>
            <person name="Meyer T.E."/>
            <person name="Miller S."/>
            <person name="Lodha T."/>
            <person name="Gandham S."/>
            <person name="Chintalapati S."/>
            <person name="Chintalapati V.R."/>
        </authorList>
    </citation>
    <scope>NUCLEOTIDE SEQUENCE [LARGE SCALE GENOMIC DNA]</scope>
    <source>
        <strain evidence="2 3">DSM 11550</strain>
    </source>
</reference>
<sequence>MLKSLVLLVGLVVGGAGGAQAECVGRNLIADLPAPVQADLSVRAAAAPYASGLLWQAQRGDQVLTLIGTYHFDDARHVPILARLDPLLAEARLLLVEGGPAEEAALKAAISRDPALMFTTTGPTLPERMDEGDWQRLAAAMDERGVPPFLAAKFQPWYAAATLALSPCAMAELAAGAKGLDGQVIARAEAVGLPVRALEPYDTVLRLFEGLTDAEEIDLILASLPIAAHADDYTATLADAYFAEDIWLIWEFTRADALANSGMTPEQVAAQFALSEELLMTRRNRAWMAVILPALEQGPVVLAAGALHLPGETGLLRLLEAEGFAIRRLPL</sequence>
<organism evidence="2 3">
    <name type="scientific">Phaeovulum veldkampii DSM 11550</name>
    <dbReference type="NCBI Taxonomy" id="1185920"/>
    <lineage>
        <taxon>Bacteria</taxon>
        <taxon>Pseudomonadati</taxon>
        <taxon>Pseudomonadota</taxon>
        <taxon>Alphaproteobacteria</taxon>
        <taxon>Rhodobacterales</taxon>
        <taxon>Paracoccaceae</taxon>
        <taxon>Phaeovulum</taxon>
    </lineage>
</organism>
<keyword evidence="3" id="KW-1185">Reference proteome</keyword>
<proteinExistence type="predicted"/>
<dbReference type="InterPro" id="IPR002816">
    <property type="entry name" value="TraB/PrgY/GumN_fam"/>
</dbReference>
<name>A0A2T4JM48_9RHOB</name>
<dbReference type="PANTHER" id="PTHR40590:SF1">
    <property type="entry name" value="CYTOPLASMIC PROTEIN"/>
    <property type="match status" value="1"/>
</dbReference>
<dbReference type="AlphaFoldDB" id="A0A2T4JM48"/>
<dbReference type="RefSeq" id="WP_107323717.1">
    <property type="nucleotide sequence ID" value="NZ_NHSP01000068.1"/>
</dbReference>
<gene>
    <name evidence="2" type="ORF">C5F46_02145</name>
</gene>
<keyword evidence="1" id="KW-0732">Signal</keyword>
<accession>A0A2T4JM48</accession>
<dbReference type="CDD" id="cd14789">
    <property type="entry name" value="Tiki"/>
    <property type="match status" value="1"/>
</dbReference>
<dbReference type="PANTHER" id="PTHR40590">
    <property type="entry name" value="CYTOPLASMIC PROTEIN-RELATED"/>
    <property type="match status" value="1"/>
</dbReference>
<feature type="signal peptide" evidence="1">
    <location>
        <begin position="1"/>
        <end position="21"/>
    </location>
</feature>
<evidence type="ECO:0000256" key="1">
    <source>
        <dbReference type="SAM" id="SignalP"/>
    </source>
</evidence>
<dbReference type="EMBL" id="PZKF01000003">
    <property type="protein sequence ID" value="PTE18979.1"/>
    <property type="molecule type" value="Genomic_DNA"/>
</dbReference>
<dbReference type="Pfam" id="PF01963">
    <property type="entry name" value="TraB_PrgY_gumN"/>
    <property type="match status" value="1"/>
</dbReference>
<dbReference type="Proteomes" id="UP000241899">
    <property type="component" value="Unassembled WGS sequence"/>
</dbReference>
<comment type="caution">
    <text evidence="2">The sequence shown here is derived from an EMBL/GenBank/DDBJ whole genome shotgun (WGS) entry which is preliminary data.</text>
</comment>